<dbReference type="SUPFAM" id="SSF88659">
    <property type="entry name" value="Sigma3 and sigma4 domains of RNA polymerase sigma factors"/>
    <property type="match status" value="1"/>
</dbReference>
<dbReference type="Pfam" id="PF04545">
    <property type="entry name" value="Sigma70_r4"/>
    <property type="match status" value="1"/>
</dbReference>
<keyword evidence="3" id="KW-1185">Reference proteome</keyword>
<organism evidence="2 3">
    <name type="scientific">Oscillibacter hominis</name>
    <dbReference type="NCBI Taxonomy" id="2763056"/>
    <lineage>
        <taxon>Bacteria</taxon>
        <taxon>Bacillati</taxon>
        <taxon>Bacillota</taxon>
        <taxon>Clostridia</taxon>
        <taxon>Eubacteriales</taxon>
        <taxon>Oscillospiraceae</taxon>
        <taxon>Oscillibacter</taxon>
    </lineage>
</organism>
<dbReference type="Proteomes" id="UP000515960">
    <property type="component" value="Chromosome"/>
</dbReference>
<protein>
    <recommendedName>
        <fullName evidence="1">RNA polymerase sigma-70 region 4 domain-containing protein</fullName>
    </recommendedName>
</protein>
<evidence type="ECO:0000259" key="1">
    <source>
        <dbReference type="Pfam" id="PF04545"/>
    </source>
</evidence>
<proteinExistence type="predicted"/>
<reference evidence="2 3" key="1">
    <citation type="submission" date="2020-08" db="EMBL/GenBank/DDBJ databases">
        <authorList>
            <person name="Liu C."/>
            <person name="Sun Q."/>
        </authorList>
    </citation>
    <scope>NUCLEOTIDE SEQUENCE [LARGE SCALE GENOMIC DNA]</scope>
    <source>
        <strain evidence="2 3">NSJ-62</strain>
    </source>
</reference>
<evidence type="ECO:0000313" key="2">
    <source>
        <dbReference type="EMBL" id="QNL44104.1"/>
    </source>
</evidence>
<dbReference type="AlphaFoldDB" id="A0A7G9B3H3"/>
<dbReference type="InterPro" id="IPR013324">
    <property type="entry name" value="RNA_pol_sigma_r3/r4-like"/>
</dbReference>
<dbReference type="Gene3D" id="1.20.140.160">
    <property type="match status" value="1"/>
</dbReference>
<dbReference type="RefSeq" id="WP_187332705.1">
    <property type="nucleotide sequence ID" value="NZ_CP060490.1"/>
</dbReference>
<dbReference type="GO" id="GO:0003700">
    <property type="term" value="F:DNA-binding transcription factor activity"/>
    <property type="evidence" value="ECO:0007669"/>
    <property type="project" value="InterPro"/>
</dbReference>
<dbReference type="EMBL" id="CP060490">
    <property type="protein sequence ID" value="QNL44104.1"/>
    <property type="molecule type" value="Genomic_DNA"/>
</dbReference>
<name>A0A7G9B3H3_9FIRM</name>
<dbReference type="KEGG" id="ohi:H8790_11765"/>
<dbReference type="InterPro" id="IPR007630">
    <property type="entry name" value="RNA_pol_sigma70_r4"/>
</dbReference>
<feature type="domain" description="RNA polymerase sigma-70 region 4" evidence="1">
    <location>
        <begin position="83"/>
        <end position="126"/>
    </location>
</feature>
<sequence>MLEYEQAYPVHVSEREILDAMNYAKGDGSGSASGHISNKTMYIALNYQQVIERMNQETRDDIACHLELLKREAARIEFYVSLLDQRQEEVIRYSYFEQLTNEEAGTKMHLAARTIKDIKKRAIDALTEMYNYISELQK</sequence>
<gene>
    <name evidence="2" type="ORF">H8790_11765</name>
</gene>
<evidence type="ECO:0000313" key="3">
    <source>
        <dbReference type="Proteomes" id="UP000515960"/>
    </source>
</evidence>
<dbReference type="GO" id="GO:0006352">
    <property type="term" value="P:DNA-templated transcription initiation"/>
    <property type="evidence" value="ECO:0007669"/>
    <property type="project" value="InterPro"/>
</dbReference>
<accession>A0A7G9B3H3</accession>